<evidence type="ECO:0000256" key="2">
    <source>
        <dbReference type="ARBA" id="ARBA00012417"/>
    </source>
</evidence>
<gene>
    <name evidence="15" type="ORF">C361_02582</name>
</gene>
<evidence type="ECO:0000256" key="12">
    <source>
        <dbReference type="ARBA" id="ARBA00049244"/>
    </source>
</evidence>
<dbReference type="EMBL" id="AMKT01000034">
    <property type="protein sequence ID" value="OXG24033.1"/>
    <property type="molecule type" value="Genomic_DNA"/>
</dbReference>
<keyword evidence="8" id="KW-0227">DNA damage</keyword>
<evidence type="ECO:0000313" key="15">
    <source>
        <dbReference type="EMBL" id="OXG24033.1"/>
    </source>
</evidence>
<dbReference type="GO" id="GO:0042276">
    <property type="term" value="P:error-prone translesion synthesis"/>
    <property type="evidence" value="ECO:0007669"/>
    <property type="project" value="TreeGrafter"/>
</dbReference>
<name>A0A854QJW2_CRYNE</name>
<evidence type="ECO:0000256" key="5">
    <source>
        <dbReference type="ARBA" id="ARBA00022695"/>
    </source>
</evidence>
<evidence type="ECO:0000256" key="10">
    <source>
        <dbReference type="ARBA" id="ARBA00022932"/>
    </source>
</evidence>
<dbReference type="FunFam" id="3.40.1170.60:FF:000014">
    <property type="entry name" value="Related to DNA polymerase kappa"/>
    <property type="match status" value="1"/>
</dbReference>
<dbReference type="PIRSF" id="PIRSF036603">
    <property type="entry name" value="DPol_eta"/>
    <property type="match status" value="1"/>
</dbReference>
<accession>A0A854QJW2</accession>
<dbReference type="Gene3D" id="3.40.1170.60">
    <property type="match status" value="1"/>
</dbReference>
<dbReference type="FunFam" id="3.30.70.270:FF:000014">
    <property type="entry name" value="DNA polymerase kappa subunit"/>
    <property type="match status" value="1"/>
</dbReference>
<dbReference type="Pfam" id="PF00817">
    <property type="entry name" value="IMS"/>
    <property type="match status" value="1"/>
</dbReference>
<dbReference type="FunFam" id="1.10.150.810:FF:000003">
    <property type="entry name" value="DNA polymerase kappa subunit"/>
    <property type="match status" value="1"/>
</dbReference>
<evidence type="ECO:0000256" key="6">
    <source>
        <dbReference type="ARBA" id="ARBA00022705"/>
    </source>
</evidence>
<dbReference type="InterPro" id="IPR050116">
    <property type="entry name" value="DNA_polymerase-Y"/>
</dbReference>
<dbReference type="CDD" id="cd03586">
    <property type="entry name" value="PolY_Pol_IV_kappa"/>
    <property type="match status" value="1"/>
</dbReference>
<dbReference type="InterPro" id="IPR036775">
    <property type="entry name" value="DNA_pol_Y-fam_lit_finger_sf"/>
</dbReference>
<dbReference type="GO" id="GO:0006281">
    <property type="term" value="P:DNA repair"/>
    <property type="evidence" value="ECO:0007669"/>
    <property type="project" value="UniProtKB-KW"/>
</dbReference>
<evidence type="ECO:0000256" key="13">
    <source>
        <dbReference type="SAM" id="MobiDB-lite"/>
    </source>
</evidence>
<dbReference type="InterPro" id="IPR024728">
    <property type="entry name" value="PolY_HhH_motif"/>
</dbReference>
<dbReference type="AlphaFoldDB" id="A0A854QJW2"/>
<dbReference type="Gene3D" id="1.10.150.810">
    <property type="match status" value="2"/>
</dbReference>
<evidence type="ECO:0000256" key="9">
    <source>
        <dbReference type="ARBA" id="ARBA00022842"/>
    </source>
</evidence>
<dbReference type="HAMAP" id="MF_01113">
    <property type="entry name" value="DNApol_IV"/>
    <property type="match status" value="1"/>
</dbReference>
<dbReference type="PROSITE" id="PS50173">
    <property type="entry name" value="UMUC"/>
    <property type="match status" value="1"/>
</dbReference>
<dbReference type="SUPFAM" id="SSF56672">
    <property type="entry name" value="DNA/RNA polymerases"/>
    <property type="match status" value="1"/>
</dbReference>
<evidence type="ECO:0000256" key="7">
    <source>
        <dbReference type="ARBA" id="ARBA00022723"/>
    </source>
</evidence>
<dbReference type="GO" id="GO:0003887">
    <property type="term" value="F:DNA-directed DNA polymerase activity"/>
    <property type="evidence" value="ECO:0007669"/>
    <property type="project" value="UniProtKB-KW"/>
</dbReference>
<evidence type="ECO:0000256" key="1">
    <source>
        <dbReference type="ARBA" id="ARBA00010945"/>
    </source>
</evidence>
<dbReference type="InterPro" id="IPR022880">
    <property type="entry name" value="DNApol_IV"/>
</dbReference>
<keyword evidence="10" id="KW-0239">DNA-directed DNA polymerase</keyword>
<keyword evidence="6" id="KW-0235">DNA replication</keyword>
<dbReference type="Pfam" id="PF11798">
    <property type="entry name" value="IMS_HHH"/>
    <property type="match status" value="1"/>
</dbReference>
<dbReference type="Gene3D" id="3.30.1490.100">
    <property type="entry name" value="DNA polymerase, Y-family, little finger domain"/>
    <property type="match status" value="1"/>
</dbReference>
<comment type="caution">
    <text evidence="15">The sequence shown here is derived from an EMBL/GenBank/DDBJ whole genome shotgun (WGS) entry which is preliminary data.</text>
</comment>
<dbReference type="FunFam" id="1.10.150.810:FF:000001">
    <property type="entry name" value="DNA polymerase kappa"/>
    <property type="match status" value="1"/>
</dbReference>
<feature type="domain" description="UmuC" evidence="14">
    <location>
        <begin position="122"/>
        <end position="301"/>
    </location>
</feature>
<dbReference type="GO" id="GO:0070987">
    <property type="term" value="P:error-free translesion synthesis"/>
    <property type="evidence" value="ECO:0007669"/>
    <property type="project" value="UniProtKB-ARBA"/>
</dbReference>
<dbReference type="InterPro" id="IPR017961">
    <property type="entry name" value="DNA_pol_Y-fam_little_finger"/>
</dbReference>
<dbReference type="SUPFAM" id="SSF100879">
    <property type="entry name" value="Lesion bypass DNA polymerase (Y-family), little finger domain"/>
    <property type="match status" value="1"/>
</dbReference>
<dbReference type="GO" id="GO:0005634">
    <property type="term" value="C:nucleus"/>
    <property type="evidence" value="ECO:0007669"/>
    <property type="project" value="TreeGrafter"/>
</dbReference>
<evidence type="ECO:0000313" key="16">
    <source>
        <dbReference type="Proteomes" id="UP000199727"/>
    </source>
</evidence>
<dbReference type="Gene3D" id="3.30.160.60">
    <property type="entry name" value="Classic Zinc Finger"/>
    <property type="match status" value="1"/>
</dbReference>
<dbReference type="FunFam" id="3.30.1490.100:FF:000004">
    <property type="entry name" value="DNA polymerase IV"/>
    <property type="match status" value="1"/>
</dbReference>
<evidence type="ECO:0000256" key="8">
    <source>
        <dbReference type="ARBA" id="ARBA00022763"/>
    </source>
</evidence>
<keyword evidence="9" id="KW-0460">Magnesium</keyword>
<keyword evidence="5" id="KW-0548">Nucleotidyltransferase</keyword>
<dbReference type="GO" id="GO:0006260">
    <property type="term" value="P:DNA replication"/>
    <property type="evidence" value="ECO:0007669"/>
    <property type="project" value="UniProtKB-KW"/>
</dbReference>
<dbReference type="GO" id="GO:0003684">
    <property type="term" value="F:damaged DNA binding"/>
    <property type="evidence" value="ECO:0007669"/>
    <property type="project" value="InterPro"/>
</dbReference>
<dbReference type="InterPro" id="IPR043128">
    <property type="entry name" value="Rev_trsase/Diguanyl_cyclase"/>
</dbReference>
<dbReference type="InterPro" id="IPR001126">
    <property type="entry name" value="UmuC"/>
</dbReference>
<evidence type="ECO:0000256" key="3">
    <source>
        <dbReference type="ARBA" id="ARBA00016178"/>
    </source>
</evidence>
<keyword evidence="4" id="KW-0808">Transferase</keyword>
<dbReference type="EC" id="2.7.7.7" evidence="2"/>
<organism evidence="15 16">
    <name type="scientific">Cryptococcus neoformans Tu259-1</name>
    <dbReference type="NCBI Taxonomy" id="1230072"/>
    <lineage>
        <taxon>Eukaryota</taxon>
        <taxon>Fungi</taxon>
        <taxon>Dikarya</taxon>
        <taxon>Basidiomycota</taxon>
        <taxon>Agaricomycotina</taxon>
        <taxon>Tremellomycetes</taxon>
        <taxon>Tremellales</taxon>
        <taxon>Cryptococcaceae</taxon>
        <taxon>Cryptococcus</taxon>
        <taxon>Cryptococcus neoformans species complex</taxon>
    </lineage>
</organism>
<evidence type="ECO:0000259" key="14">
    <source>
        <dbReference type="PROSITE" id="PS50173"/>
    </source>
</evidence>
<sequence length="632" mass="70260">MSYPPTSGKGKDAAKMEMSIEERVAAEAKQRSFERSLAGPSVGKAGITRDQTEINRIIAEASKGSKFYNNQVRKDQELTEKIAWYRNKRDELMRMAPRDQLEAEADRILMEVEATRDLSQTIIHVDMDAFYASVEVQRDPSLKGKAFGVGKGVLCTASYEARKFGVRSAMAGFIAKKLCPHIILTDLHFDLYTKASKAVKEILVQYDENLMMASLDEGYLNITPYMSTHNMTAAEVVTQIRAQVEEKTSLTISAGIAANRMLAKICSDKNKPNGQFELAFDRATIVRFLRDLPVRKIPGFGRVTERCLEGLGIQTCGDIYEKRMDLLLMDHWFGFRGLCRAYLGIADNTVAPGRREERKSVGVERTFRDKMDDEEIMATLIDIVEELGKDLDRLQYAGKTITIKYKLHTYENKTRAKSIPKYISSARDILPIAQELLKKELPLRIRLLGVRLSTLKDLTIPDKGIKGFFKAAESKAKIESPITGNTLETLEHVPEMMRLEADNAQGNSFGAGEASGSEDIGAGDFEILPVTIKKRKSPSPTREAPSPAAGPICPICGQTLDAGTSNQQLNEHLDWCLNKDAIREASRVSPVAQKKAKIGRTNESTSSNIRGLAKKDRPKGEKGTIASWLKKG</sequence>
<dbReference type="Pfam" id="PF11799">
    <property type="entry name" value="IMS_C"/>
    <property type="match status" value="1"/>
</dbReference>
<dbReference type="PANTHER" id="PTHR11076">
    <property type="entry name" value="DNA REPAIR POLYMERASE UMUC / TRANSFERASE FAMILY MEMBER"/>
    <property type="match status" value="1"/>
</dbReference>
<feature type="region of interest" description="Disordered" evidence="13">
    <location>
        <begin position="591"/>
        <end position="632"/>
    </location>
</feature>
<evidence type="ECO:0000256" key="4">
    <source>
        <dbReference type="ARBA" id="ARBA00022679"/>
    </source>
</evidence>
<feature type="compositionally biased region" description="Basic and acidic residues" evidence="13">
    <location>
        <begin position="613"/>
        <end position="622"/>
    </location>
</feature>
<comment type="similarity">
    <text evidence="1">Belongs to the DNA polymerase type-Y family.</text>
</comment>
<proteinExistence type="inferred from homology"/>
<dbReference type="GO" id="GO:0046872">
    <property type="term" value="F:metal ion binding"/>
    <property type="evidence" value="ECO:0007669"/>
    <property type="project" value="UniProtKB-KW"/>
</dbReference>
<keyword evidence="7" id="KW-0479">Metal-binding</keyword>
<protein>
    <recommendedName>
        <fullName evidence="3">DNA polymerase kappa</fullName>
        <ecNumber evidence="2">2.7.7.7</ecNumber>
    </recommendedName>
</protein>
<dbReference type="NCBIfam" id="NF002677">
    <property type="entry name" value="PRK02406.1"/>
    <property type="match status" value="1"/>
</dbReference>
<dbReference type="PANTHER" id="PTHR11076:SF33">
    <property type="entry name" value="DNA POLYMERASE KAPPA"/>
    <property type="match status" value="1"/>
</dbReference>
<reference evidence="15 16" key="1">
    <citation type="submission" date="2017-06" db="EMBL/GenBank/DDBJ databases">
        <title>Global population genomics of the pathogenic fungus Cryptococcus neoformans var. grubii.</title>
        <authorList>
            <person name="Cuomo C."/>
            <person name="Litvintseva A."/>
            <person name="Chen Y."/>
            <person name="Young S."/>
            <person name="Zeng Q."/>
            <person name="Chapman S."/>
            <person name="Gujja S."/>
            <person name="Saif S."/>
            <person name="Birren B."/>
        </authorList>
    </citation>
    <scope>NUCLEOTIDE SEQUENCE [LARGE SCALE GENOMIC DNA]</scope>
    <source>
        <strain evidence="15 16">Tu259-1</strain>
    </source>
</reference>
<keyword evidence="11" id="KW-0234">DNA repair</keyword>
<comment type="catalytic activity">
    <reaction evidence="12">
        <text>DNA(n) + a 2'-deoxyribonucleoside 5'-triphosphate = DNA(n+1) + diphosphate</text>
        <dbReference type="Rhea" id="RHEA:22508"/>
        <dbReference type="Rhea" id="RHEA-COMP:17339"/>
        <dbReference type="Rhea" id="RHEA-COMP:17340"/>
        <dbReference type="ChEBI" id="CHEBI:33019"/>
        <dbReference type="ChEBI" id="CHEBI:61560"/>
        <dbReference type="ChEBI" id="CHEBI:173112"/>
        <dbReference type="EC" id="2.7.7.7"/>
    </reaction>
</comment>
<evidence type="ECO:0000256" key="11">
    <source>
        <dbReference type="ARBA" id="ARBA00023204"/>
    </source>
</evidence>
<dbReference type="OrthoDB" id="1747274at2759"/>
<dbReference type="Gene3D" id="3.30.70.270">
    <property type="match status" value="1"/>
</dbReference>
<dbReference type="InterPro" id="IPR043502">
    <property type="entry name" value="DNA/RNA_pol_sf"/>
</dbReference>
<dbReference type="Proteomes" id="UP000199727">
    <property type="component" value="Unassembled WGS sequence"/>
</dbReference>